<protein>
    <submittedName>
        <fullName evidence="3">Diacylglycerol kinase</fullName>
    </submittedName>
</protein>
<name>A0A0D4C1Q8_9MICC</name>
<dbReference type="GO" id="GO:0016301">
    <property type="term" value="F:kinase activity"/>
    <property type="evidence" value="ECO:0007669"/>
    <property type="project" value="UniProtKB-KW"/>
</dbReference>
<keyword evidence="1" id="KW-0472">Membrane</keyword>
<evidence type="ECO:0000259" key="2">
    <source>
        <dbReference type="PROSITE" id="PS50146"/>
    </source>
</evidence>
<dbReference type="OrthoDB" id="3171056at2"/>
<gene>
    <name evidence="3" type="ORF">UM93_14125</name>
</gene>
<dbReference type="AlphaFoldDB" id="A0A0D4C1Q8"/>
<dbReference type="PANTHER" id="PTHR30492">
    <property type="entry name" value="METHYLGLYOXAL SYNTHASE"/>
    <property type="match status" value="1"/>
</dbReference>
<dbReference type="Proteomes" id="UP000061839">
    <property type="component" value="Chromosome"/>
</dbReference>
<dbReference type="InterPro" id="IPR045540">
    <property type="entry name" value="YegS/DAGK_C"/>
</dbReference>
<accession>A0A0D4C1Q8</accession>
<dbReference type="HOGENOM" id="CLU_045532_2_2_11"/>
<dbReference type="Pfam" id="PF19279">
    <property type="entry name" value="YegS_C"/>
    <property type="match status" value="1"/>
</dbReference>
<feature type="transmembrane region" description="Helical" evidence="1">
    <location>
        <begin position="6"/>
        <end position="25"/>
    </location>
</feature>
<dbReference type="GO" id="GO:0008929">
    <property type="term" value="F:methylglyoxal synthase activity"/>
    <property type="evidence" value="ECO:0007669"/>
    <property type="project" value="InterPro"/>
</dbReference>
<dbReference type="SUPFAM" id="SSF111331">
    <property type="entry name" value="NAD kinase/diacylglycerol kinase-like"/>
    <property type="match status" value="1"/>
</dbReference>
<dbReference type="InterPro" id="IPR017438">
    <property type="entry name" value="ATP-NAD_kinase_N"/>
</dbReference>
<dbReference type="Gene3D" id="2.60.200.40">
    <property type="match status" value="1"/>
</dbReference>
<reference evidence="3 4" key="1">
    <citation type="journal article" date="2015" name="Genome Announc.">
        <title>Complete Genome Sequencing of Protease-Producing Novel Arthrobacter sp. Strain IHBB 11108 Using PacBio Single-Molecule Real-Time Sequencing Technology.</title>
        <authorList>
            <person name="Kiran S."/>
            <person name="Swarnkar M.K."/>
            <person name="Pal M."/>
            <person name="Thakur R."/>
            <person name="Tewari R."/>
            <person name="Singh A.K."/>
            <person name="Gulati A."/>
        </authorList>
    </citation>
    <scope>NUCLEOTIDE SEQUENCE [LARGE SCALE GENOMIC DNA]</scope>
    <source>
        <strain evidence="3 4">IHBB 11108</strain>
    </source>
</reference>
<dbReference type="InterPro" id="IPR016064">
    <property type="entry name" value="NAD/diacylglycerol_kinase_sf"/>
</dbReference>
<sequence length="350" mass="37477">MDLWLWILLIVLVAAIVVLLSWRGVRKLRQKHTRSAVSEELQASPTGPQKVAVIINPVKAQAETAATRIRAAVALASWPEPLFLETTVDDPGYSQTRQALEWGADLVLVGGGDGTVRVAAEVLKNTGVAMGLLPLGTGNLLARNLSLDVNDLDGNVHTALFGQQRLIDTAVMEIENSVSGAHSSHTFLVIAGIGLDAEVVGDTNDDLKKSLGWLAYSEAGVRHLPGRRKKVSIALDDEPAQQRKVRSVLFANCGLLPGGIDFIPGALIDDGVLDVVVMSPRSALGWAAMGVKILFQHRRNLPVIDFYRSQKVVLKAAAPQETQLDGDPAGKATKVTVAVEPRALLIRVNS</sequence>
<keyword evidence="3" id="KW-0418">Kinase</keyword>
<evidence type="ECO:0000313" key="3">
    <source>
        <dbReference type="EMBL" id="AJT42345.1"/>
    </source>
</evidence>
<dbReference type="PATRIC" id="fig|1618207.4.peg.2869"/>
<dbReference type="Pfam" id="PF00781">
    <property type="entry name" value="DAGK_cat"/>
    <property type="match status" value="1"/>
</dbReference>
<keyword evidence="1" id="KW-1133">Transmembrane helix</keyword>
<feature type="domain" description="DAGKc" evidence="2">
    <location>
        <begin position="46"/>
        <end position="176"/>
    </location>
</feature>
<evidence type="ECO:0000256" key="1">
    <source>
        <dbReference type="SAM" id="Phobius"/>
    </source>
</evidence>
<keyword evidence="3" id="KW-0808">Transferase</keyword>
<proteinExistence type="predicted"/>
<dbReference type="GO" id="GO:0005829">
    <property type="term" value="C:cytosol"/>
    <property type="evidence" value="ECO:0007669"/>
    <property type="project" value="TreeGrafter"/>
</dbReference>
<dbReference type="EMBL" id="CP011005">
    <property type="protein sequence ID" value="AJT42345.1"/>
    <property type="molecule type" value="Genomic_DNA"/>
</dbReference>
<organism evidence="3 4">
    <name type="scientific">Psychromicrobium lacuslunae</name>
    <dbReference type="NCBI Taxonomy" id="1618207"/>
    <lineage>
        <taxon>Bacteria</taxon>
        <taxon>Bacillati</taxon>
        <taxon>Actinomycetota</taxon>
        <taxon>Actinomycetes</taxon>
        <taxon>Micrococcales</taxon>
        <taxon>Micrococcaceae</taxon>
        <taxon>Psychromicrobium</taxon>
    </lineage>
</organism>
<dbReference type="PANTHER" id="PTHR30492:SF0">
    <property type="entry name" value="METHYLGLYOXAL SYNTHASE"/>
    <property type="match status" value="1"/>
</dbReference>
<dbReference type="InterPro" id="IPR004363">
    <property type="entry name" value="Methylgl_synth"/>
</dbReference>
<dbReference type="PROSITE" id="PS50146">
    <property type="entry name" value="DAGK"/>
    <property type="match status" value="1"/>
</dbReference>
<evidence type="ECO:0000313" key="4">
    <source>
        <dbReference type="Proteomes" id="UP000061839"/>
    </source>
</evidence>
<dbReference type="KEGG" id="ari:UM93_14125"/>
<keyword evidence="4" id="KW-1185">Reference proteome</keyword>
<dbReference type="RefSeq" id="WP_045076180.1">
    <property type="nucleotide sequence ID" value="NZ_CP011005.1"/>
</dbReference>
<dbReference type="InterPro" id="IPR001206">
    <property type="entry name" value="Diacylglycerol_kinase_cat_dom"/>
</dbReference>
<keyword evidence="1" id="KW-0812">Transmembrane</keyword>
<dbReference type="STRING" id="1618207.UM93_14125"/>
<dbReference type="Gene3D" id="3.40.50.10330">
    <property type="entry name" value="Probable inorganic polyphosphate/atp-NAD kinase, domain 1"/>
    <property type="match status" value="1"/>
</dbReference>
<dbReference type="GO" id="GO:0019242">
    <property type="term" value="P:methylglyoxal biosynthetic process"/>
    <property type="evidence" value="ECO:0007669"/>
    <property type="project" value="InterPro"/>
</dbReference>